<sequence>MEIRRIIDSISRKWWLCVVSAVLFGGMGWFFHIFLSSPTYNADTTLYVLNRDRVTAGESLSYSDITMGKEFLKQYSGIFYSRSVAAEAARKLDQYSLSAGTISSMANLSINEDSGLLKIRVTAYDAIMAASIANVMGEVFSSKVKEITNSDFIGILDKAQVSNTPIPDNGIIKMILWIVAGEVFSLGIIYLLEYFDTTIRSVEDIENNIGVRVIGIIPEHDLQ</sequence>
<proteinExistence type="inferred from homology"/>
<evidence type="ECO:0000256" key="1">
    <source>
        <dbReference type="ARBA" id="ARBA00004651"/>
    </source>
</evidence>
<dbReference type="Proteomes" id="UP000018934">
    <property type="component" value="Chromosome"/>
</dbReference>
<dbReference type="InterPro" id="IPR003856">
    <property type="entry name" value="LPS_length_determ_N"/>
</dbReference>
<dbReference type="EMBL" id="CP007033">
    <property type="protein sequence ID" value="AHF10348.1"/>
    <property type="molecule type" value="Genomic_DNA"/>
</dbReference>
<evidence type="ECO:0000256" key="3">
    <source>
        <dbReference type="ARBA" id="ARBA00022475"/>
    </source>
</evidence>
<name>A0ABN4BSA2_DEHRP</name>
<keyword evidence="4 7" id="KW-0812">Transmembrane</keyword>
<dbReference type="Pfam" id="PF02706">
    <property type="entry name" value="Wzz"/>
    <property type="match status" value="1"/>
</dbReference>
<organism evidence="9 10">
    <name type="scientific">Dehalobacter restrictus (strain DSM 9455 / PER-K23)</name>
    <dbReference type="NCBI Taxonomy" id="871738"/>
    <lineage>
        <taxon>Bacteria</taxon>
        <taxon>Bacillati</taxon>
        <taxon>Bacillota</taxon>
        <taxon>Clostridia</taxon>
        <taxon>Eubacteriales</taxon>
        <taxon>Desulfitobacteriaceae</taxon>
        <taxon>Dehalobacter</taxon>
    </lineage>
</organism>
<evidence type="ECO:0000256" key="4">
    <source>
        <dbReference type="ARBA" id="ARBA00022692"/>
    </source>
</evidence>
<accession>A0ABN4BSA2</accession>
<evidence type="ECO:0000256" key="7">
    <source>
        <dbReference type="SAM" id="Phobius"/>
    </source>
</evidence>
<evidence type="ECO:0000256" key="5">
    <source>
        <dbReference type="ARBA" id="ARBA00022989"/>
    </source>
</evidence>
<comment type="subcellular location">
    <subcellularLocation>
        <location evidence="1">Cell membrane</location>
        <topology evidence="1">Multi-pass membrane protein</topology>
    </subcellularLocation>
</comment>
<evidence type="ECO:0000256" key="6">
    <source>
        <dbReference type="ARBA" id="ARBA00023136"/>
    </source>
</evidence>
<evidence type="ECO:0000313" key="10">
    <source>
        <dbReference type="Proteomes" id="UP000018934"/>
    </source>
</evidence>
<dbReference type="RefSeq" id="WP_025205867.1">
    <property type="nucleotide sequence ID" value="NZ_CP007033.1"/>
</dbReference>
<reference evidence="9 10" key="1">
    <citation type="journal article" date="2013" name="Stand. Genomic Sci.">
        <title>Complete genome sequence of Dehalobacter restrictus PER-K23(T.).</title>
        <authorList>
            <person name="Kruse T."/>
            <person name="Maillard J."/>
            <person name="Goodwin L."/>
            <person name="Woyke T."/>
            <person name="Teshima H."/>
            <person name="Bruce D."/>
            <person name="Detter C."/>
            <person name="Tapia R."/>
            <person name="Han C."/>
            <person name="Huntemann M."/>
            <person name="Wei C.L."/>
            <person name="Han J."/>
            <person name="Chen A."/>
            <person name="Kyrpides N."/>
            <person name="Szeto E."/>
            <person name="Markowitz V."/>
            <person name="Ivanova N."/>
            <person name="Pagani I."/>
            <person name="Pati A."/>
            <person name="Pitluck S."/>
            <person name="Nolan M."/>
            <person name="Holliger C."/>
            <person name="Smidt H."/>
        </authorList>
    </citation>
    <scope>NUCLEOTIDE SEQUENCE [LARGE SCALE GENOMIC DNA]</scope>
    <source>
        <strain evidence="10">DSM 9455</strain>
    </source>
</reference>
<keyword evidence="5 7" id="KW-1133">Transmembrane helix</keyword>
<dbReference type="PANTHER" id="PTHR32309:SF31">
    <property type="entry name" value="CAPSULAR EXOPOLYSACCHARIDE FAMILY"/>
    <property type="match status" value="1"/>
</dbReference>
<feature type="transmembrane region" description="Helical" evidence="7">
    <location>
        <begin position="14"/>
        <end position="35"/>
    </location>
</feature>
<evidence type="ECO:0000256" key="2">
    <source>
        <dbReference type="ARBA" id="ARBA00006683"/>
    </source>
</evidence>
<keyword evidence="3" id="KW-1003">Cell membrane</keyword>
<evidence type="ECO:0000313" key="9">
    <source>
        <dbReference type="EMBL" id="AHF10348.1"/>
    </source>
</evidence>
<feature type="transmembrane region" description="Helical" evidence="7">
    <location>
        <begin position="171"/>
        <end position="192"/>
    </location>
</feature>
<evidence type="ECO:0000259" key="8">
    <source>
        <dbReference type="Pfam" id="PF02706"/>
    </source>
</evidence>
<feature type="domain" description="Polysaccharide chain length determinant N-terminal" evidence="8">
    <location>
        <begin position="2"/>
        <end position="92"/>
    </location>
</feature>
<dbReference type="InterPro" id="IPR050445">
    <property type="entry name" value="Bact_polysacc_biosynth/exp"/>
</dbReference>
<comment type="similarity">
    <text evidence="2">Belongs to the CpsC/CapA family.</text>
</comment>
<gene>
    <name evidence="9" type="ORF">DEHRE_09845</name>
</gene>
<protein>
    <submittedName>
        <fullName evidence="9">Capsular polysaccharide biosynthesis protein</fullName>
    </submittedName>
</protein>
<keyword evidence="6 7" id="KW-0472">Membrane</keyword>
<dbReference type="PANTHER" id="PTHR32309">
    <property type="entry name" value="TYROSINE-PROTEIN KINASE"/>
    <property type="match status" value="1"/>
</dbReference>
<keyword evidence="10" id="KW-1185">Reference proteome</keyword>